<dbReference type="AlphaFoldDB" id="A0A1G6KKI4"/>
<evidence type="ECO:0000313" key="1">
    <source>
        <dbReference type="EMBL" id="SDC30836.1"/>
    </source>
</evidence>
<accession>A0A1G6KKI4</accession>
<dbReference type="Proteomes" id="UP000199501">
    <property type="component" value="Unassembled WGS sequence"/>
</dbReference>
<keyword evidence="2" id="KW-1185">Reference proteome</keyword>
<dbReference type="EMBL" id="FMZZ01000001">
    <property type="protein sequence ID" value="SDC30836.1"/>
    <property type="molecule type" value="Genomic_DNA"/>
</dbReference>
<reference evidence="2" key="1">
    <citation type="submission" date="2016-10" db="EMBL/GenBank/DDBJ databases">
        <authorList>
            <person name="Varghese N."/>
            <person name="Submissions S."/>
        </authorList>
    </citation>
    <scope>NUCLEOTIDE SEQUENCE [LARGE SCALE GENOMIC DNA]</scope>
    <source>
        <strain evidence="2">IBRC-M 10403</strain>
    </source>
</reference>
<name>A0A1G6KKI4_9PSEU</name>
<protein>
    <submittedName>
        <fullName evidence="1">Uncharacterized protein</fullName>
    </submittedName>
</protein>
<gene>
    <name evidence="1" type="ORF">SAMN05216174_101934</name>
</gene>
<dbReference type="RefSeq" id="WP_267463889.1">
    <property type="nucleotide sequence ID" value="NZ_FMZZ01000001.1"/>
</dbReference>
<proteinExistence type="predicted"/>
<sequence length="41" mass="4880">MREPHTWQRALAIFEEFSDRRAARLREMLRGLDAQPPLAGW</sequence>
<evidence type="ECO:0000313" key="2">
    <source>
        <dbReference type="Proteomes" id="UP000199501"/>
    </source>
</evidence>
<organism evidence="1 2">
    <name type="scientific">Actinokineospora iranica</name>
    <dbReference type="NCBI Taxonomy" id="1271860"/>
    <lineage>
        <taxon>Bacteria</taxon>
        <taxon>Bacillati</taxon>
        <taxon>Actinomycetota</taxon>
        <taxon>Actinomycetes</taxon>
        <taxon>Pseudonocardiales</taxon>
        <taxon>Pseudonocardiaceae</taxon>
        <taxon>Actinokineospora</taxon>
    </lineage>
</organism>